<sequence length="129" mass="14464">MMLWISFFSAGAAFTRSKTETKKVLMEVPCPETNISSSLLHPTGLFEILEFLGGSDMNWTHPTWVVIYSTTLPHAITFPKAHRNVMWSDLRTSPQKKPTASDPGPEKYKALFIEASAKNQWGNFVTSPC</sequence>
<protein>
    <submittedName>
        <fullName evidence="2">Uncharacterized protein</fullName>
    </submittedName>
</protein>
<proteinExistence type="predicted"/>
<reference evidence="2 3" key="1">
    <citation type="journal article" date="2019" name="Sci. Rep.">
        <title>Orb-weaving spider Araneus ventricosus genome elucidates the spidroin gene catalogue.</title>
        <authorList>
            <person name="Kono N."/>
            <person name="Nakamura H."/>
            <person name="Ohtoshi R."/>
            <person name="Moran D.A.P."/>
            <person name="Shinohara A."/>
            <person name="Yoshida Y."/>
            <person name="Fujiwara M."/>
            <person name="Mori M."/>
            <person name="Tomita M."/>
            <person name="Arakawa K."/>
        </authorList>
    </citation>
    <scope>NUCLEOTIDE SEQUENCE [LARGE SCALE GENOMIC DNA]</scope>
</reference>
<gene>
    <name evidence="2" type="ORF">AVEN_142455_1</name>
</gene>
<name>A0A4Y2SWL4_ARAVE</name>
<keyword evidence="1" id="KW-0732">Signal</keyword>
<evidence type="ECO:0000256" key="1">
    <source>
        <dbReference type="SAM" id="SignalP"/>
    </source>
</evidence>
<comment type="caution">
    <text evidence="2">The sequence shown here is derived from an EMBL/GenBank/DDBJ whole genome shotgun (WGS) entry which is preliminary data.</text>
</comment>
<accession>A0A4Y2SWL4</accession>
<dbReference type="EMBL" id="BGPR01024502">
    <property type="protein sequence ID" value="GBN92637.1"/>
    <property type="molecule type" value="Genomic_DNA"/>
</dbReference>
<dbReference type="Proteomes" id="UP000499080">
    <property type="component" value="Unassembled WGS sequence"/>
</dbReference>
<organism evidence="2 3">
    <name type="scientific">Araneus ventricosus</name>
    <name type="common">Orbweaver spider</name>
    <name type="synonym">Epeira ventricosa</name>
    <dbReference type="NCBI Taxonomy" id="182803"/>
    <lineage>
        <taxon>Eukaryota</taxon>
        <taxon>Metazoa</taxon>
        <taxon>Ecdysozoa</taxon>
        <taxon>Arthropoda</taxon>
        <taxon>Chelicerata</taxon>
        <taxon>Arachnida</taxon>
        <taxon>Araneae</taxon>
        <taxon>Araneomorphae</taxon>
        <taxon>Entelegynae</taxon>
        <taxon>Araneoidea</taxon>
        <taxon>Araneidae</taxon>
        <taxon>Araneus</taxon>
    </lineage>
</organism>
<evidence type="ECO:0000313" key="3">
    <source>
        <dbReference type="Proteomes" id="UP000499080"/>
    </source>
</evidence>
<keyword evidence="3" id="KW-1185">Reference proteome</keyword>
<feature type="chain" id="PRO_5021451503" evidence="1">
    <location>
        <begin position="18"/>
        <end position="129"/>
    </location>
</feature>
<feature type="signal peptide" evidence="1">
    <location>
        <begin position="1"/>
        <end position="17"/>
    </location>
</feature>
<evidence type="ECO:0000313" key="2">
    <source>
        <dbReference type="EMBL" id="GBN92637.1"/>
    </source>
</evidence>
<dbReference type="AlphaFoldDB" id="A0A4Y2SWL4"/>